<gene>
    <name evidence="2" type="ORF">YZ82_01250</name>
</gene>
<proteinExistence type="predicted"/>
<dbReference type="AlphaFoldDB" id="A0A562XM50"/>
<evidence type="ECO:0000313" key="3">
    <source>
        <dbReference type="Proteomes" id="UP000321812"/>
    </source>
</evidence>
<accession>A0A562XM50</accession>
<keyword evidence="1" id="KW-1133">Transmembrane helix</keyword>
<dbReference type="RefSeq" id="WP_111995800.1">
    <property type="nucleotide sequence ID" value="NZ_VOAP01000002.1"/>
</dbReference>
<feature type="transmembrane region" description="Helical" evidence="1">
    <location>
        <begin position="17"/>
        <end position="35"/>
    </location>
</feature>
<organism evidence="2 3">
    <name type="scientific">Campylobacter hyointestinalis</name>
    <dbReference type="NCBI Taxonomy" id="198"/>
    <lineage>
        <taxon>Bacteria</taxon>
        <taxon>Pseudomonadati</taxon>
        <taxon>Campylobacterota</taxon>
        <taxon>Epsilonproteobacteria</taxon>
        <taxon>Campylobacterales</taxon>
        <taxon>Campylobacteraceae</taxon>
        <taxon>Campylobacter</taxon>
    </lineage>
</organism>
<comment type="caution">
    <text evidence="2">The sequence shown here is derived from an EMBL/GenBank/DDBJ whole genome shotgun (WGS) entry which is preliminary data.</text>
</comment>
<keyword evidence="1" id="KW-0472">Membrane</keyword>
<dbReference type="Proteomes" id="UP000321812">
    <property type="component" value="Unassembled WGS sequence"/>
</dbReference>
<reference evidence="2 3" key="1">
    <citation type="submission" date="2019-07" db="EMBL/GenBank/DDBJ databases">
        <title>Rapid identification of Enteric Bacteria from Whole Genome Sequences (WGS) using Average Nucleotide Identity (ANI).</title>
        <authorList>
            <person name="Lane C."/>
        </authorList>
    </citation>
    <scope>NUCLEOTIDE SEQUENCE [LARGE SCALE GENOMIC DNA]</scope>
    <source>
        <strain evidence="2 3">D2411</strain>
    </source>
</reference>
<dbReference type="EMBL" id="VOAP01000002">
    <property type="protein sequence ID" value="TWO23197.1"/>
    <property type="molecule type" value="Genomic_DNA"/>
</dbReference>
<protein>
    <submittedName>
        <fullName evidence="2">Uncharacterized protein</fullName>
    </submittedName>
</protein>
<name>A0A562XM50_CAMHY</name>
<keyword evidence="1" id="KW-0812">Transmembrane</keyword>
<sequence>MFKILMNFLPNLLKSNAIIYAILCFCMGVSFILFSQNQTLNKQLKIANEKIGIYKLEKELIHSNLNTCNAKYPQTYKMRLSKKIA</sequence>
<evidence type="ECO:0000313" key="2">
    <source>
        <dbReference type="EMBL" id="TWO23197.1"/>
    </source>
</evidence>
<evidence type="ECO:0000256" key="1">
    <source>
        <dbReference type="SAM" id="Phobius"/>
    </source>
</evidence>